<evidence type="ECO:0000256" key="5">
    <source>
        <dbReference type="ARBA" id="ARBA00022840"/>
    </source>
</evidence>
<evidence type="ECO:0000256" key="8">
    <source>
        <dbReference type="SAM" id="Phobius"/>
    </source>
</evidence>
<feature type="transmembrane region" description="Helical" evidence="8">
    <location>
        <begin position="301"/>
        <end position="324"/>
    </location>
</feature>
<keyword evidence="2" id="KW-1003">Cell membrane</keyword>
<dbReference type="PROSITE" id="PS50929">
    <property type="entry name" value="ABC_TM1F"/>
    <property type="match status" value="1"/>
</dbReference>
<dbReference type="Pfam" id="PF00005">
    <property type="entry name" value="ABC_tran"/>
    <property type="match status" value="1"/>
</dbReference>
<dbReference type="SMART" id="SM00382">
    <property type="entry name" value="AAA"/>
    <property type="match status" value="1"/>
</dbReference>
<dbReference type="InterPro" id="IPR011527">
    <property type="entry name" value="ABC1_TM_dom"/>
</dbReference>
<evidence type="ECO:0000313" key="11">
    <source>
        <dbReference type="EMBL" id="QSI75729.1"/>
    </source>
</evidence>
<feature type="transmembrane region" description="Helical" evidence="8">
    <location>
        <begin position="414"/>
        <end position="437"/>
    </location>
</feature>
<dbReference type="PANTHER" id="PTHR43394">
    <property type="entry name" value="ATP-DEPENDENT PERMEASE MDL1, MITOCHONDRIAL"/>
    <property type="match status" value="1"/>
</dbReference>
<dbReference type="InterPro" id="IPR003439">
    <property type="entry name" value="ABC_transporter-like_ATP-bd"/>
</dbReference>
<dbReference type="CDD" id="cd18563">
    <property type="entry name" value="ABC_6TM_exporter_like"/>
    <property type="match status" value="1"/>
</dbReference>
<dbReference type="Proteomes" id="UP000663570">
    <property type="component" value="Chromosome"/>
</dbReference>
<feature type="transmembrane region" description="Helical" evidence="8">
    <location>
        <begin position="330"/>
        <end position="349"/>
    </location>
</feature>
<keyword evidence="12" id="KW-1185">Reference proteome</keyword>
<dbReference type="PROSITE" id="PS00211">
    <property type="entry name" value="ABC_TRANSPORTER_1"/>
    <property type="match status" value="1"/>
</dbReference>
<dbReference type="InterPro" id="IPR039421">
    <property type="entry name" value="Type_1_exporter"/>
</dbReference>
<evidence type="ECO:0000259" key="10">
    <source>
        <dbReference type="PROSITE" id="PS50929"/>
    </source>
</evidence>
<dbReference type="SUPFAM" id="SSF52540">
    <property type="entry name" value="P-loop containing nucleoside triphosphate hydrolases"/>
    <property type="match status" value="1"/>
</dbReference>
<organism evidence="11 12">
    <name type="scientific">Niveibacterium microcysteis</name>
    <dbReference type="NCBI Taxonomy" id="2811415"/>
    <lineage>
        <taxon>Bacteria</taxon>
        <taxon>Pseudomonadati</taxon>
        <taxon>Pseudomonadota</taxon>
        <taxon>Betaproteobacteria</taxon>
        <taxon>Rhodocyclales</taxon>
        <taxon>Rhodocyclaceae</taxon>
        <taxon>Niveibacterium</taxon>
    </lineage>
</organism>
<dbReference type="InterPro" id="IPR017871">
    <property type="entry name" value="ABC_transporter-like_CS"/>
</dbReference>
<dbReference type="Pfam" id="PF00664">
    <property type="entry name" value="ABC_membrane"/>
    <property type="match status" value="1"/>
</dbReference>
<dbReference type="InterPro" id="IPR027417">
    <property type="entry name" value="P-loop_NTPase"/>
</dbReference>
<evidence type="ECO:0000259" key="9">
    <source>
        <dbReference type="PROSITE" id="PS50893"/>
    </source>
</evidence>
<keyword evidence="3 8" id="KW-0812">Transmembrane</keyword>
<dbReference type="InterPro" id="IPR036640">
    <property type="entry name" value="ABC1_TM_sf"/>
</dbReference>
<evidence type="ECO:0000256" key="3">
    <source>
        <dbReference type="ARBA" id="ARBA00022692"/>
    </source>
</evidence>
<sequence>MTIEPLAADTARNAVPEVWREALSGQLERGENVLAAVEVDLDARLRFGSGLVAMTDRRLLARAPGDSEWRAWPLREGLALLHHDHAGVGTLELRDATSLLASWRYTLGQNVAALRVIDQFDAQLQLLLTGKPVEHDGEDICPTCNTPLPPDEDECPICTRELHTPPSTWTLFRLWRFARPYQGQLLAGFLLMLGATAATLVSPYLYMPLMDEVLIPFQNGQHIEPGKVALYLGGLFAAAMVSWSLGWAKTYILALASERISADLRTTTFEHLLQLSLEYFGGKRTGDLISRIGSESDRISVFLSLHALDFITDVLMITMTAVILFSINPALALVTLLPLPFIGWMIHLVRDRLRTGFEKIDRVWGEVTNILTDTIPGIRVVKAFAQEQREAKRFREANRHNLLINDRLNKTWSLFSPTVSLLTEIGLLVVWAFGIWQVSKSEITVGTLTAFLAYIGRFYGRLDSMSRIVSVTQKAAAGAKRIFDVLDHVSNVPEPTNPVHLETVRGEIEMRDIGFRYGNRSVIRGLSLTIKPGEMIGLVGHSGSGKSTLVNLICRFYDVSEGAIRVDGVDTRSLPVADYRRNIGLVLQEPFLFFGTIAENIAYGKPDATRAEIIAAARAAHAHEFILRLPQGYDSLVGERGQGLSGGERQRISIARALLINPRMLILDEATASVDTETEREIQRALDNLVQGRTTIAIAHRLSTLRKADRLVVMDRGQIVEVGHHDELMEKQGAYWRLYQAQARNAETHLEE</sequence>
<dbReference type="GO" id="GO:0005524">
    <property type="term" value="F:ATP binding"/>
    <property type="evidence" value="ECO:0007669"/>
    <property type="project" value="UniProtKB-KW"/>
</dbReference>
<dbReference type="PROSITE" id="PS50893">
    <property type="entry name" value="ABC_TRANSPORTER_2"/>
    <property type="match status" value="1"/>
</dbReference>
<feature type="transmembrane region" description="Helical" evidence="8">
    <location>
        <begin position="185"/>
        <end position="206"/>
    </location>
</feature>
<dbReference type="SUPFAM" id="SSF90123">
    <property type="entry name" value="ABC transporter transmembrane region"/>
    <property type="match status" value="1"/>
</dbReference>
<keyword evidence="4" id="KW-0547">Nucleotide-binding</keyword>
<name>A0ABX7M1T5_9RHOO</name>
<dbReference type="RefSeq" id="WP_206253561.1">
    <property type="nucleotide sequence ID" value="NZ_CP071060.1"/>
</dbReference>
<feature type="transmembrane region" description="Helical" evidence="8">
    <location>
        <begin position="443"/>
        <end position="460"/>
    </location>
</feature>
<evidence type="ECO:0000256" key="4">
    <source>
        <dbReference type="ARBA" id="ARBA00022741"/>
    </source>
</evidence>
<dbReference type="EMBL" id="CP071060">
    <property type="protein sequence ID" value="QSI75729.1"/>
    <property type="molecule type" value="Genomic_DNA"/>
</dbReference>
<feature type="transmembrane region" description="Helical" evidence="8">
    <location>
        <begin position="228"/>
        <end position="248"/>
    </location>
</feature>
<feature type="domain" description="ABC transmembrane type-1" evidence="10">
    <location>
        <begin position="186"/>
        <end position="474"/>
    </location>
</feature>
<evidence type="ECO:0000313" key="12">
    <source>
        <dbReference type="Proteomes" id="UP000663570"/>
    </source>
</evidence>
<evidence type="ECO:0000256" key="1">
    <source>
        <dbReference type="ARBA" id="ARBA00004651"/>
    </source>
</evidence>
<comment type="subcellular location">
    <subcellularLocation>
        <location evidence="1">Cell membrane</location>
        <topology evidence="1">Multi-pass membrane protein</topology>
    </subcellularLocation>
</comment>
<keyword evidence="7 8" id="KW-0472">Membrane</keyword>
<evidence type="ECO:0000256" key="7">
    <source>
        <dbReference type="ARBA" id="ARBA00023136"/>
    </source>
</evidence>
<keyword evidence="6 8" id="KW-1133">Transmembrane helix</keyword>
<dbReference type="PANTHER" id="PTHR43394:SF1">
    <property type="entry name" value="ATP-BINDING CASSETTE SUB-FAMILY B MEMBER 10, MITOCHONDRIAL"/>
    <property type="match status" value="1"/>
</dbReference>
<evidence type="ECO:0000256" key="6">
    <source>
        <dbReference type="ARBA" id="ARBA00022989"/>
    </source>
</evidence>
<protein>
    <submittedName>
        <fullName evidence="11">ABC transporter ATP-binding protein</fullName>
    </submittedName>
</protein>
<proteinExistence type="predicted"/>
<dbReference type="Gene3D" id="3.40.50.300">
    <property type="entry name" value="P-loop containing nucleotide triphosphate hydrolases"/>
    <property type="match status" value="1"/>
</dbReference>
<dbReference type="InterPro" id="IPR003593">
    <property type="entry name" value="AAA+_ATPase"/>
</dbReference>
<feature type="domain" description="ABC transporter" evidence="9">
    <location>
        <begin position="508"/>
        <end position="741"/>
    </location>
</feature>
<accession>A0ABX7M1T5</accession>
<keyword evidence="5 11" id="KW-0067">ATP-binding</keyword>
<reference evidence="11 12" key="1">
    <citation type="submission" date="2021-02" db="EMBL/GenBank/DDBJ databases">
        <title>Niveibacterium changnyeongensis HC41.</title>
        <authorList>
            <person name="Kang M."/>
        </authorList>
    </citation>
    <scope>NUCLEOTIDE SEQUENCE [LARGE SCALE GENOMIC DNA]</scope>
    <source>
        <strain evidence="11 12">HC41</strain>
    </source>
</reference>
<dbReference type="Gene3D" id="1.20.1560.10">
    <property type="entry name" value="ABC transporter type 1, transmembrane domain"/>
    <property type="match status" value="1"/>
</dbReference>
<gene>
    <name evidence="11" type="ORF">JY500_14665</name>
</gene>
<evidence type="ECO:0000256" key="2">
    <source>
        <dbReference type="ARBA" id="ARBA00022475"/>
    </source>
</evidence>